<dbReference type="RefSeq" id="WP_150863875.1">
    <property type="nucleotide sequence ID" value="NZ_VYXP01000004.1"/>
</dbReference>
<evidence type="ECO:0000313" key="2">
    <source>
        <dbReference type="EMBL" id="KAA9132084.1"/>
    </source>
</evidence>
<keyword evidence="1" id="KW-0472">Membrane</keyword>
<proteinExistence type="predicted"/>
<comment type="caution">
    <text evidence="2">The sequence shown here is derived from an EMBL/GenBank/DDBJ whole genome shotgun (WGS) entry which is preliminary data.</text>
</comment>
<dbReference type="AlphaFoldDB" id="A0A5N0TCD4"/>
<name>A0A5N0TCD4_9GAMM</name>
<accession>A0A5N0TCD4</accession>
<reference evidence="2 3" key="1">
    <citation type="submission" date="2019-09" db="EMBL/GenBank/DDBJ databases">
        <title>Wenzhouxiangella sp. Genome sequencing and assembly.</title>
        <authorList>
            <person name="Zhang R."/>
        </authorList>
    </citation>
    <scope>NUCLEOTIDE SEQUENCE [LARGE SCALE GENOMIC DNA]</scope>
    <source>
        <strain evidence="2 3">W260</strain>
    </source>
</reference>
<keyword evidence="1" id="KW-0812">Transmembrane</keyword>
<gene>
    <name evidence="2" type="ORF">F3N42_07915</name>
</gene>
<keyword evidence="1" id="KW-1133">Transmembrane helix</keyword>
<sequence length="93" mass="9990">MNHELLRKLSFVLIFAVQVPVLLVGIAWYPDVVARLLAYYQAGDLSGAALLAWNLSMAAVIVSPMVLLVGPYSVAAAFWQRLGQPAPGNPARA</sequence>
<dbReference type="EMBL" id="VYXP01000004">
    <property type="protein sequence ID" value="KAA9132084.1"/>
    <property type="molecule type" value="Genomic_DNA"/>
</dbReference>
<evidence type="ECO:0000313" key="3">
    <source>
        <dbReference type="Proteomes" id="UP000325372"/>
    </source>
</evidence>
<dbReference type="Proteomes" id="UP000325372">
    <property type="component" value="Unassembled WGS sequence"/>
</dbReference>
<evidence type="ECO:0000256" key="1">
    <source>
        <dbReference type="SAM" id="Phobius"/>
    </source>
</evidence>
<keyword evidence="3" id="KW-1185">Reference proteome</keyword>
<feature type="transmembrane region" description="Helical" evidence="1">
    <location>
        <begin position="12"/>
        <end position="30"/>
    </location>
</feature>
<organism evidence="2 3">
    <name type="scientific">Marinihelvus fidelis</name>
    <dbReference type="NCBI Taxonomy" id="2613842"/>
    <lineage>
        <taxon>Bacteria</taxon>
        <taxon>Pseudomonadati</taxon>
        <taxon>Pseudomonadota</taxon>
        <taxon>Gammaproteobacteria</taxon>
        <taxon>Chromatiales</taxon>
        <taxon>Wenzhouxiangellaceae</taxon>
        <taxon>Marinihelvus</taxon>
    </lineage>
</organism>
<protein>
    <submittedName>
        <fullName evidence="2">Uncharacterized protein</fullName>
    </submittedName>
</protein>
<feature type="transmembrane region" description="Helical" evidence="1">
    <location>
        <begin position="50"/>
        <end position="74"/>
    </location>
</feature>